<organism evidence="2 3">
    <name type="scientific">Symbiodinium microadriaticum</name>
    <name type="common">Dinoflagellate</name>
    <name type="synonym">Zooxanthella microadriatica</name>
    <dbReference type="NCBI Taxonomy" id="2951"/>
    <lineage>
        <taxon>Eukaryota</taxon>
        <taxon>Sar</taxon>
        <taxon>Alveolata</taxon>
        <taxon>Dinophyceae</taxon>
        <taxon>Suessiales</taxon>
        <taxon>Symbiodiniaceae</taxon>
        <taxon>Symbiodinium</taxon>
    </lineage>
</organism>
<sequence length="106" mass="10590">MIGSVGRDRSQNRATGALTTEEVEQAASADAAREKEAFQDAVAAIREAVEGDAFRGQGALGPHRSPAAAEGGGGCGVGGGLGCSRSSRDCGQGAVPQGAKLWCSRT</sequence>
<gene>
    <name evidence="2" type="ORF">AK812_SmicGene30169</name>
</gene>
<comment type="caution">
    <text evidence="2">The sequence shown here is derived from an EMBL/GenBank/DDBJ whole genome shotgun (WGS) entry which is preliminary data.</text>
</comment>
<evidence type="ECO:0000313" key="3">
    <source>
        <dbReference type="Proteomes" id="UP000186817"/>
    </source>
</evidence>
<reference evidence="2 3" key="1">
    <citation type="submission" date="2016-02" db="EMBL/GenBank/DDBJ databases">
        <title>Genome analysis of coral dinoflagellate symbionts highlights evolutionary adaptations to a symbiotic lifestyle.</title>
        <authorList>
            <person name="Aranda M."/>
            <person name="Li Y."/>
            <person name="Liew Y.J."/>
            <person name="Baumgarten S."/>
            <person name="Simakov O."/>
            <person name="Wilson M."/>
            <person name="Piel J."/>
            <person name="Ashoor H."/>
            <person name="Bougouffa S."/>
            <person name="Bajic V.B."/>
            <person name="Ryu T."/>
            <person name="Ravasi T."/>
            <person name="Bayer T."/>
            <person name="Micklem G."/>
            <person name="Kim H."/>
            <person name="Bhak J."/>
            <person name="Lajeunesse T.C."/>
            <person name="Voolstra C.R."/>
        </authorList>
    </citation>
    <scope>NUCLEOTIDE SEQUENCE [LARGE SCALE GENOMIC DNA]</scope>
    <source>
        <strain evidence="2 3">CCMP2467</strain>
    </source>
</reference>
<protein>
    <submittedName>
        <fullName evidence="2">Uncharacterized protein</fullName>
    </submittedName>
</protein>
<feature type="compositionally biased region" description="Basic and acidic residues" evidence="1">
    <location>
        <begin position="1"/>
        <end position="11"/>
    </location>
</feature>
<proteinExistence type="predicted"/>
<name>A0A1Q9CZX9_SYMMI</name>
<dbReference type="Proteomes" id="UP000186817">
    <property type="component" value="Unassembled WGS sequence"/>
</dbReference>
<feature type="region of interest" description="Disordered" evidence="1">
    <location>
        <begin position="84"/>
        <end position="106"/>
    </location>
</feature>
<dbReference type="EMBL" id="LSRX01000812">
    <property type="protein sequence ID" value="OLP88486.1"/>
    <property type="molecule type" value="Genomic_DNA"/>
</dbReference>
<feature type="region of interest" description="Disordered" evidence="1">
    <location>
        <begin position="1"/>
        <end position="32"/>
    </location>
</feature>
<evidence type="ECO:0000313" key="2">
    <source>
        <dbReference type="EMBL" id="OLP88486.1"/>
    </source>
</evidence>
<keyword evidence="3" id="KW-1185">Reference proteome</keyword>
<evidence type="ECO:0000256" key="1">
    <source>
        <dbReference type="SAM" id="MobiDB-lite"/>
    </source>
</evidence>
<accession>A0A1Q9CZX9</accession>
<dbReference type="AlphaFoldDB" id="A0A1Q9CZX9"/>